<feature type="transmembrane region" description="Helical" evidence="1">
    <location>
        <begin position="176"/>
        <end position="199"/>
    </location>
</feature>
<dbReference type="PANTHER" id="PTHR41309:SF2">
    <property type="entry name" value="MEMBRANE PROTEIN"/>
    <property type="match status" value="1"/>
</dbReference>
<dbReference type="Proteomes" id="UP000659344">
    <property type="component" value="Unassembled WGS sequence"/>
</dbReference>
<keyword evidence="1" id="KW-0812">Transmembrane</keyword>
<accession>A0ABQ1YBI0</accession>
<feature type="transmembrane region" description="Helical" evidence="1">
    <location>
        <begin position="144"/>
        <end position="164"/>
    </location>
</feature>
<keyword evidence="3" id="KW-1185">Reference proteome</keyword>
<evidence type="ECO:0000256" key="1">
    <source>
        <dbReference type="SAM" id="Phobius"/>
    </source>
</evidence>
<comment type="caution">
    <text evidence="2">The sequence shown here is derived from an EMBL/GenBank/DDBJ whole genome shotgun (WGS) entry which is preliminary data.</text>
</comment>
<dbReference type="Pfam" id="PF13346">
    <property type="entry name" value="ABC2_membrane_5"/>
    <property type="match status" value="1"/>
</dbReference>
<proteinExistence type="predicted"/>
<name>A0ABQ1YBI0_9BACL</name>
<sequence>MHSMASLLRKDFQLIQRYLWIILIYAVVFSSLFHKDNQMLFGLLPSMIFIITNSMDMRMPNQRFLVSLPVNRRFLVISKYTNSLIFIVLGFVLCMLINGMSDLYNVGRIGWNLQFVAGTFMSMLLVVLIYLPLHYWLAHRGAQILNVVMMAMVMGGSTAISGIINDVDSAELMNWIASHQAALGWFSIFSMLLCLFISYRISLHIFMRRDL</sequence>
<evidence type="ECO:0000313" key="2">
    <source>
        <dbReference type="EMBL" id="GGH18334.1"/>
    </source>
</evidence>
<dbReference type="InterPro" id="IPR025699">
    <property type="entry name" value="ABC2_memb-like"/>
</dbReference>
<organism evidence="2 3">
    <name type="scientific">Paenibacillus segetis</name>
    <dbReference type="NCBI Taxonomy" id="1325360"/>
    <lineage>
        <taxon>Bacteria</taxon>
        <taxon>Bacillati</taxon>
        <taxon>Bacillota</taxon>
        <taxon>Bacilli</taxon>
        <taxon>Bacillales</taxon>
        <taxon>Paenibacillaceae</taxon>
        <taxon>Paenibacillus</taxon>
    </lineage>
</organism>
<gene>
    <name evidence="2" type="ORF">GCM10008013_14240</name>
</gene>
<dbReference type="RefSeq" id="WP_188537161.1">
    <property type="nucleotide sequence ID" value="NZ_BMFT01000001.1"/>
</dbReference>
<protein>
    <recommendedName>
        <fullName evidence="4">ABC-2 transporter permease</fullName>
    </recommendedName>
</protein>
<feature type="transmembrane region" description="Helical" evidence="1">
    <location>
        <begin position="113"/>
        <end position="137"/>
    </location>
</feature>
<evidence type="ECO:0000313" key="3">
    <source>
        <dbReference type="Proteomes" id="UP000659344"/>
    </source>
</evidence>
<dbReference type="PANTHER" id="PTHR41309">
    <property type="entry name" value="MEMBRANE PROTEIN-RELATED"/>
    <property type="match status" value="1"/>
</dbReference>
<keyword evidence="1" id="KW-1133">Transmembrane helix</keyword>
<evidence type="ECO:0008006" key="4">
    <source>
        <dbReference type="Google" id="ProtNLM"/>
    </source>
</evidence>
<reference evidence="3" key="1">
    <citation type="journal article" date="2019" name="Int. J. Syst. Evol. Microbiol.">
        <title>The Global Catalogue of Microorganisms (GCM) 10K type strain sequencing project: providing services to taxonomists for standard genome sequencing and annotation.</title>
        <authorList>
            <consortium name="The Broad Institute Genomics Platform"/>
            <consortium name="The Broad Institute Genome Sequencing Center for Infectious Disease"/>
            <person name="Wu L."/>
            <person name="Ma J."/>
        </authorList>
    </citation>
    <scope>NUCLEOTIDE SEQUENCE [LARGE SCALE GENOMIC DNA]</scope>
    <source>
        <strain evidence="3">CGMCC 1.12769</strain>
    </source>
</reference>
<feature type="transmembrane region" description="Helical" evidence="1">
    <location>
        <begin position="80"/>
        <end position="101"/>
    </location>
</feature>
<feature type="transmembrane region" description="Helical" evidence="1">
    <location>
        <begin position="12"/>
        <end position="33"/>
    </location>
</feature>
<dbReference type="EMBL" id="BMFT01000001">
    <property type="protein sequence ID" value="GGH18334.1"/>
    <property type="molecule type" value="Genomic_DNA"/>
</dbReference>
<keyword evidence="1" id="KW-0472">Membrane</keyword>